<gene>
    <name evidence="2" type="ORF">DFR51_2518</name>
    <name evidence="1" type="ORF">SmB9_33400</name>
</gene>
<dbReference type="EMBL" id="AP018711">
    <property type="protein sequence ID" value="BBE35682.1"/>
    <property type="molecule type" value="Genomic_DNA"/>
</dbReference>
<dbReference type="SUPFAM" id="SSF48613">
    <property type="entry name" value="Heme oxygenase-like"/>
    <property type="match status" value="1"/>
</dbReference>
<dbReference type="EMBL" id="RBWX01000009">
    <property type="protein sequence ID" value="RKS87873.1"/>
    <property type="molecule type" value="Genomic_DNA"/>
</dbReference>
<dbReference type="Proteomes" id="UP000275727">
    <property type="component" value="Chromosome"/>
</dbReference>
<accession>A0AAD1G267</accession>
<organism evidence="1 3">
    <name type="scientific">Sphingosinicella microcystinivorans</name>
    <dbReference type="NCBI Taxonomy" id="335406"/>
    <lineage>
        <taxon>Bacteria</taxon>
        <taxon>Pseudomonadati</taxon>
        <taxon>Pseudomonadota</taxon>
        <taxon>Alphaproteobacteria</taxon>
        <taxon>Sphingomonadales</taxon>
        <taxon>Sphingosinicellaceae</taxon>
        <taxon>Sphingosinicella</taxon>
    </lineage>
</organism>
<protein>
    <submittedName>
        <fullName evidence="1">Uncharacterized protein</fullName>
    </submittedName>
</protein>
<sequence length="136" mass="14770">MSPYWVDALANTLEIQAPDYSALLAADLEDMRDGGAEALPTLSVKQPLSDAGLAYVLAGSRLGIGAIARRPTWGNLNRCANRFISDSQGIDIFRRLTAYFDGPHGHLIDRDMALQSAHDCFDAFAAAAYLVKDLKK</sequence>
<reference evidence="1 3" key="1">
    <citation type="submission" date="2018-06" db="EMBL/GenBank/DDBJ databases">
        <title>Complete Genome Sequence of the Microcystin-Degrading Bacterium Sphingosinicella microcystinivorans Strain B-9.</title>
        <authorList>
            <person name="Jin H."/>
            <person name="Nishizawa T."/>
            <person name="Guo Y."/>
            <person name="Nishizawa A."/>
            <person name="Park H."/>
            <person name="Kato H."/>
            <person name="Tsuji K."/>
            <person name="Harada K."/>
        </authorList>
    </citation>
    <scope>NUCLEOTIDE SEQUENCE [LARGE SCALE GENOMIC DNA]</scope>
    <source>
        <strain evidence="1 3">B9</strain>
    </source>
</reference>
<dbReference type="Proteomes" id="UP000276029">
    <property type="component" value="Unassembled WGS sequence"/>
</dbReference>
<reference evidence="2 4" key="2">
    <citation type="submission" date="2018-10" db="EMBL/GenBank/DDBJ databases">
        <title>Genomic Encyclopedia of Type Strains, Phase IV (KMG-IV): sequencing the most valuable type-strain genomes for metagenomic binning, comparative biology and taxonomic classification.</title>
        <authorList>
            <person name="Goeker M."/>
        </authorList>
    </citation>
    <scope>NUCLEOTIDE SEQUENCE [LARGE SCALE GENOMIC DNA]</scope>
    <source>
        <strain evidence="2 4">DSM 19791</strain>
    </source>
</reference>
<keyword evidence="4" id="KW-1185">Reference proteome</keyword>
<proteinExistence type="predicted"/>
<evidence type="ECO:0000313" key="2">
    <source>
        <dbReference type="EMBL" id="RKS87873.1"/>
    </source>
</evidence>
<dbReference type="Gene3D" id="1.20.910.10">
    <property type="entry name" value="Heme oxygenase-like"/>
    <property type="match status" value="1"/>
</dbReference>
<dbReference type="InterPro" id="IPR016084">
    <property type="entry name" value="Haem_Oase-like_multi-hlx"/>
</dbReference>
<name>A0AAD1G267_SPHMI</name>
<evidence type="ECO:0000313" key="1">
    <source>
        <dbReference type="EMBL" id="BBE35682.1"/>
    </source>
</evidence>
<dbReference type="KEGG" id="smic:SmB9_33400"/>
<evidence type="ECO:0000313" key="4">
    <source>
        <dbReference type="Proteomes" id="UP000276029"/>
    </source>
</evidence>
<evidence type="ECO:0000313" key="3">
    <source>
        <dbReference type="Proteomes" id="UP000275727"/>
    </source>
</evidence>
<dbReference type="AlphaFoldDB" id="A0AAD1G267"/>